<name>A0ABT2YP33_9GAMM</name>
<dbReference type="InterPro" id="IPR029035">
    <property type="entry name" value="DHS-like_NAD/FAD-binding_dom"/>
</dbReference>
<proteinExistence type="inferred from homology"/>
<feature type="domain" description="Thiamine pyrophosphate enzyme N-terminal TPP-binding" evidence="6">
    <location>
        <begin position="5"/>
        <end position="110"/>
    </location>
</feature>
<dbReference type="EMBL" id="JAOVZB010000001">
    <property type="protein sequence ID" value="MCV2401640.1"/>
    <property type="molecule type" value="Genomic_DNA"/>
</dbReference>
<evidence type="ECO:0000256" key="2">
    <source>
        <dbReference type="ARBA" id="ARBA00023052"/>
    </source>
</evidence>
<evidence type="ECO:0000259" key="6">
    <source>
        <dbReference type="Pfam" id="PF02776"/>
    </source>
</evidence>
<evidence type="ECO:0000256" key="3">
    <source>
        <dbReference type="RuleBase" id="RU362132"/>
    </source>
</evidence>
<evidence type="ECO:0000259" key="4">
    <source>
        <dbReference type="Pfam" id="PF00205"/>
    </source>
</evidence>
<dbReference type="PANTHER" id="PTHR18968">
    <property type="entry name" value="THIAMINE PYROPHOSPHATE ENZYMES"/>
    <property type="match status" value="1"/>
</dbReference>
<evidence type="ECO:0000313" key="8">
    <source>
        <dbReference type="Proteomes" id="UP001209713"/>
    </source>
</evidence>
<dbReference type="InterPro" id="IPR012001">
    <property type="entry name" value="Thiamin_PyroP_enz_TPP-bd_dom"/>
</dbReference>
<sequence length="600" mass="66219">MNKIRVADFVADFVADVLGVSTVFTVTGGGAMFLNDAFGNHDKLTCIYNHHEQASAMAAVGYAKHSVGYGVACFTTGCGSTNSITGVLDAWQDSTPLLCISGQVKRKETTYNTDVRLRQFGVQEANIVEIVRPITKYAIMINNPADIAYELEKAVYLGANGRPGPVWIDIPLDVQGAWINPAELKHFIPEHESIKFPSTPKTQDISCLEKLLSLAKRPIIIAGNGIRLSNTEKNFVNYVEKYQIPVVFSYLSIDLLPSSHPLAIGRLGAKGDRAGNFSVQNSDFVIVLGSRLSVALTGFEYDLFAREAKVVVVDIDSEEHKKNTVNIDLMIEADLRDYFKSHSFDYSAPSDWSEQCLKWKNQWPVYQGPYIHEKNINMYECIHQLGKLMGDNSIVVSDAGSAYYVTSQALSISGTQRYITSGAQADMGYTLPAAIGACISANRVDTYAITGDGSFQMNIQELQTIIHNQLPIKILIWNNNGYLSIKTTQTKFFEGRLAGTNSESGLSCPDFRKISDAYGISYLKADSIENLENALLTLKSTRGPIICEVICPEFQEVIPAVSSMKKADGVMVSKPIEDMYPFLSREEFKNEMLISPLSED</sequence>
<accession>A0ABT2YP33</accession>
<dbReference type="Pfam" id="PF00205">
    <property type="entry name" value="TPP_enzyme_M"/>
    <property type="match status" value="1"/>
</dbReference>
<organism evidence="7 8">
    <name type="scientific">Marinomonas sargassi</name>
    <dbReference type="NCBI Taxonomy" id="2984494"/>
    <lineage>
        <taxon>Bacteria</taxon>
        <taxon>Pseudomonadati</taxon>
        <taxon>Pseudomonadota</taxon>
        <taxon>Gammaproteobacteria</taxon>
        <taxon>Oceanospirillales</taxon>
        <taxon>Oceanospirillaceae</taxon>
        <taxon>Marinomonas</taxon>
    </lineage>
</organism>
<dbReference type="InterPro" id="IPR012000">
    <property type="entry name" value="Thiamin_PyroP_enz_cen_dom"/>
</dbReference>
<feature type="domain" description="Thiamine pyrophosphate enzyme central" evidence="4">
    <location>
        <begin position="209"/>
        <end position="337"/>
    </location>
</feature>
<dbReference type="CDD" id="cd07035">
    <property type="entry name" value="TPP_PYR_POX_like"/>
    <property type="match status" value="1"/>
</dbReference>
<dbReference type="Gene3D" id="3.40.50.970">
    <property type="match status" value="2"/>
</dbReference>
<dbReference type="Pfam" id="PF02775">
    <property type="entry name" value="TPP_enzyme_C"/>
    <property type="match status" value="1"/>
</dbReference>
<dbReference type="RefSeq" id="WP_263529014.1">
    <property type="nucleotide sequence ID" value="NZ_JAOVZB010000001.1"/>
</dbReference>
<dbReference type="SUPFAM" id="SSF52518">
    <property type="entry name" value="Thiamin diphosphate-binding fold (THDP-binding)"/>
    <property type="match status" value="2"/>
</dbReference>
<protein>
    <submittedName>
        <fullName evidence="7">Thiamine pyrophosphate-binding protein</fullName>
    </submittedName>
</protein>
<dbReference type="Proteomes" id="UP001209713">
    <property type="component" value="Unassembled WGS sequence"/>
</dbReference>
<comment type="similarity">
    <text evidence="1 3">Belongs to the TPP enzyme family.</text>
</comment>
<evidence type="ECO:0000259" key="5">
    <source>
        <dbReference type="Pfam" id="PF02775"/>
    </source>
</evidence>
<keyword evidence="2 3" id="KW-0786">Thiamine pyrophosphate</keyword>
<dbReference type="InterPro" id="IPR029061">
    <property type="entry name" value="THDP-binding"/>
</dbReference>
<dbReference type="InterPro" id="IPR011766">
    <property type="entry name" value="TPP_enzyme_TPP-bd"/>
</dbReference>
<reference evidence="7 8" key="1">
    <citation type="submission" date="2022-10" db="EMBL/GenBank/DDBJ databases">
        <title>Marinomonas transparenta sp. nov. and Marinomonas sargassi sp. nov., isolated from marine alga (Sargassum natans (L.) Gaillon).</title>
        <authorList>
            <person name="Wang Y."/>
        </authorList>
    </citation>
    <scope>NUCLEOTIDE SEQUENCE [LARGE SCALE GENOMIC DNA]</scope>
    <source>
        <strain evidence="7 8">C2222</strain>
    </source>
</reference>
<dbReference type="Gene3D" id="3.40.50.1220">
    <property type="entry name" value="TPP-binding domain"/>
    <property type="match status" value="1"/>
</dbReference>
<evidence type="ECO:0000313" key="7">
    <source>
        <dbReference type="EMBL" id="MCV2401640.1"/>
    </source>
</evidence>
<gene>
    <name evidence="7" type="ORF">OFY17_01970</name>
</gene>
<dbReference type="PANTHER" id="PTHR18968:SF142">
    <property type="entry name" value="ACETOLACTATE SYNTHASE"/>
    <property type="match status" value="1"/>
</dbReference>
<comment type="caution">
    <text evidence="7">The sequence shown here is derived from an EMBL/GenBank/DDBJ whole genome shotgun (WGS) entry which is preliminary data.</text>
</comment>
<feature type="domain" description="Thiamine pyrophosphate enzyme TPP-binding" evidence="5">
    <location>
        <begin position="398"/>
        <end position="549"/>
    </location>
</feature>
<evidence type="ECO:0000256" key="1">
    <source>
        <dbReference type="ARBA" id="ARBA00007812"/>
    </source>
</evidence>
<dbReference type="InterPro" id="IPR045229">
    <property type="entry name" value="TPP_enz"/>
</dbReference>
<dbReference type="Pfam" id="PF02776">
    <property type="entry name" value="TPP_enzyme_N"/>
    <property type="match status" value="1"/>
</dbReference>
<keyword evidence="8" id="KW-1185">Reference proteome</keyword>
<dbReference type="SUPFAM" id="SSF52467">
    <property type="entry name" value="DHS-like NAD/FAD-binding domain"/>
    <property type="match status" value="1"/>
</dbReference>